<proteinExistence type="predicted"/>
<protein>
    <submittedName>
        <fullName evidence="1">Uncharacterized protein</fullName>
    </submittedName>
</protein>
<name>A0A134AFT5_9FIRM</name>
<dbReference type="NCBIfam" id="NF045650">
    <property type="entry name" value="CD1247_Nterm"/>
    <property type="match status" value="1"/>
</dbReference>
<reference evidence="2" key="1">
    <citation type="submission" date="2016-01" db="EMBL/GenBank/DDBJ databases">
        <authorList>
            <person name="Mitreva M."/>
            <person name="Pepin K.H."/>
            <person name="Mihindukulasuriya K.A."/>
            <person name="Fulton R."/>
            <person name="Fronick C."/>
            <person name="O'Laughlin M."/>
            <person name="Miner T."/>
            <person name="Herter B."/>
            <person name="Rosa B.A."/>
            <person name="Cordes M."/>
            <person name="Tomlinson C."/>
            <person name="Wollam A."/>
            <person name="Palsikar V.B."/>
            <person name="Mardis E.R."/>
            <person name="Wilson R.K."/>
        </authorList>
    </citation>
    <scope>NUCLEOTIDE SEQUENCE [LARGE SCALE GENOMIC DNA]</scope>
    <source>
        <strain evidence="2">DNF00729</strain>
    </source>
</reference>
<accession>A0A134AFT5</accession>
<dbReference type="InterPro" id="IPR054688">
    <property type="entry name" value="CD1247_N"/>
</dbReference>
<dbReference type="AlphaFoldDB" id="A0A134AFT5"/>
<evidence type="ECO:0000313" key="2">
    <source>
        <dbReference type="Proteomes" id="UP000070442"/>
    </source>
</evidence>
<dbReference type="EMBL" id="LSDG01000027">
    <property type="protein sequence ID" value="KXB66586.1"/>
    <property type="molecule type" value="Genomic_DNA"/>
</dbReference>
<gene>
    <name evidence="1" type="ORF">HMPREF1863_00968</name>
</gene>
<comment type="caution">
    <text evidence="1">The sequence shown here is derived from an EMBL/GenBank/DDBJ whole genome shotgun (WGS) entry which is preliminary data.</text>
</comment>
<keyword evidence="2" id="KW-1185">Reference proteome</keyword>
<dbReference type="PATRIC" id="fig|755172.3.peg.927"/>
<organism evidence="1 2">
    <name type="scientific">Aedoeadaptatus coxii</name>
    <dbReference type="NCBI Taxonomy" id="755172"/>
    <lineage>
        <taxon>Bacteria</taxon>
        <taxon>Bacillati</taxon>
        <taxon>Bacillota</taxon>
        <taxon>Tissierellia</taxon>
        <taxon>Tissierellales</taxon>
        <taxon>Peptoniphilaceae</taxon>
        <taxon>Aedoeadaptatus</taxon>
    </lineage>
</organism>
<dbReference type="STRING" id="755172.HMPREF1863_00968"/>
<evidence type="ECO:0000313" key="1">
    <source>
        <dbReference type="EMBL" id="KXB66586.1"/>
    </source>
</evidence>
<dbReference type="Proteomes" id="UP000070442">
    <property type="component" value="Unassembled WGS sequence"/>
</dbReference>
<sequence>MKEAAMKNILQRIAYVQGLADGLGLEENSKEGQILLELVDVVAELTEVLDEKFEDLEDYVDVVEEDLAELEDYVYDDEGYDDFDEYDLDDYDLFDDYNDPTEIDVEYEGAEPFMDESDLSE</sequence>